<dbReference type="GO" id="GO:0006098">
    <property type="term" value="P:pentose-phosphate shunt"/>
    <property type="evidence" value="ECO:0007669"/>
    <property type="project" value="UniProtKB-KW"/>
</dbReference>
<dbReference type="InterPro" id="IPR006114">
    <property type="entry name" value="6PGDH_C"/>
</dbReference>
<keyword evidence="4 7" id="KW-0570">Pentose shunt</keyword>
<feature type="binding site" evidence="6">
    <location>
        <position position="484"/>
    </location>
    <ligand>
        <name>substrate</name>
        <note>ligand shared between dimeric partners</note>
    </ligand>
</feature>
<dbReference type="GO" id="GO:0019521">
    <property type="term" value="P:D-gluconate metabolic process"/>
    <property type="evidence" value="ECO:0007669"/>
    <property type="project" value="UniProtKB-KW"/>
</dbReference>
<feature type="active site" description="Proton donor" evidence="5">
    <location>
        <position position="217"/>
    </location>
</feature>
<comment type="pathway">
    <text evidence="4 7">Carbohydrate degradation; pentose phosphate pathway; D-ribulose 5-phosphate from D-glucose 6-phosphate (oxidative stage): step 3/3.</text>
</comment>
<comment type="similarity">
    <text evidence="1 4 7">Belongs to the 6-phosphogluconate dehydrogenase family.</text>
</comment>
<feature type="binding site" description="in other chain" evidence="6">
    <location>
        <begin position="156"/>
        <end position="158"/>
    </location>
    <ligand>
        <name>substrate</name>
        <note>ligand shared between dimeric partners</note>
    </ligand>
</feature>
<dbReference type="SMART" id="SM01350">
    <property type="entry name" value="6PGD"/>
    <property type="match status" value="1"/>
</dbReference>
<evidence type="ECO:0000256" key="6">
    <source>
        <dbReference type="PIRSR" id="PIRSR000109-2"/>
    </source>
</evidence>
<sequence>MIPSADALFCDARDDDGTIKRKARHMAEATANIGVIGLATMGSNLARNLAHHGNTVALFNRHYSRTEKLMNEHGTEGNFVPAETLEEFAASLKRPRTAIIMVKAGAPTDATIAQLEEVFEPGDIIVDGGNSFFKDTIKREKEVRAKGFHFVGCGVSGGEEGALNGPSLMPGGTAESWKTLGPILQSIAAKVNGEPCVTHIGTDGAGHFVKMVHNGIEYADMQVIGEAYDILRRGLGMDAEEIGDVFAEWNKGDLDSYLIEITAEILHHKDAETGKPFVDVVVDHAGMKGTGTWTVQTGLECGSPVAAIGEAVFARALSSHGELREDAQKEGLAGPNKTIDLAGEDKAAFVEDVRKALFASKVVAYAQGLNEIQDGAKEYGWDINLSEVARIWRGGCIIRAQFLLDRITEAFRGDNPPASLLFDPYFEKIIGESQDAWRRVIVRAVEAGIPTPVFSSSLAYYDGLRSKRLPTALTQSQRDFFGAHTYGRVDKPGVFHTLWAEEGKPEIEA</sequence>
<evidence type="ECO:0000259" key="8">
    <source>
        <dbReference type="SMART" id="SM01350"/>
    </source>
</evidence>
<dbReference type="InterPro" id="IPR036291">
    <property type="entry name" value="NAD(P)-bd_dom_sf"/>
</dbReference>
<name>A0AA87ICS3_BIFLL</name>
<dbReference type="EMBL" id="AJTF01000154">
    <property type="protein sequence ID" value="EIJ22587.1"/>
    <property type="molecule type" value="Genomic_DNA"/>
</dbReference>
<evidence type="ECO:0000256" key="4">
    <source>
        <dbReference type="PIRNR" id="PIRNR000109"/>
    </source>
</evidence>
<dbReference type="InterPro" id="IPR008927">
    <property type="entry name" value="6-PGluconate_DH-like_C_sf"/>
</dbReference>
<organism evidence="9 10">
    <name type="scientific">Bifidobacterium longum subsp. longum 1-6B</name>
    <dbReference type="NCBI Taxonomy" id="1161744"/>
    <lineage>
        <taxon>Bacteria</taxon>
        <taxon>Bacillati</taxon>
        <taxon>Actinomycetota</taxon>
        <taxon>Actinomycetes</taxon>
        <taxon>Bifidobacteriales</taxon>
        <taxon>Bifidobacteriaceae</taxon>
        <taxon>Bifidobacterium</taxon>
    </lineage>
</organism>
<comment type="catalytic activity">
    <reaction evidence="4 7">
        <text>6-phospho-D-gluconate + NADP(+) = D-ribulose 5-phosphate + CO2 + NADPH</text>
        <dbReference type="Rhea" id="RHEA:10116"/>
        <dbReference type="ChEBI" id="CHEBI:16526"/>
        <dbReference type="ChEBI" id="CHEBI:57783"/>
        <dbReference type="ChEBI" id="CHEBI:58121"/>
        <dbReference type="ChEBI" id="CHEBI:58349"/>
        <dbReference type="ChEBI" id="CHEBI:58759"/>
        <dbReference type="EC" id="1.1.1.44"/>
    </reaction>
</comment>
<feature type="binding site" description="in other chain" evidence="6">
    <location>
        <position position="130"/>
    </location>
    <ligand>
        <name>substrate</name>
        <note>ligand shared between dimeric partners</note>
    </ligand>
</feature>
<dbReference type="EC" id="1.1.1.44" evidence="4 7"/>
<dbReference type="GO" id="GO:0004616">
    <property type="term" value="F:phosphogluconate dehydrogenase (decarboxylating) activity"/>
    <property type="evidence" value="ECO:0007669"/>
    <property type="project" value="UniProtKB-EC"/>
</dbReference>
<dbReference type="Gene3D" id="1.10.1040.10">
    <property type="entry name" value="N-(1-d-carboxylethyl)-l-norvaline Dehydrogenase, domain 2"/>
    <property type="match status" value="1"/>
</dbReference>
<feature type="binding site" evidence="6">
    <location>
        <position position="478"/>
    </location>
    <ligand>
        <name>substrate</name>
        <note>ligand shared between dimeric partners</note>
    </ligand>
</feature>
<feature type="domain" description="6-phosphogluconate dehydrogenase C-terminal" evidence="8">
    <location>
        <begin position="206"/>
        <end position="500"/>
    </location>
</feature>
<keyword evidence="2 4" id="KW-0560">Oxidoreductase</keyword>
<dbReference type="Gene3D" id="3.40.50.720">
    <property type="entry name" value="NAD(P)-binding Rossmann-like Domain"/>
    <property type="match status" value="1"/>
</dbReference>
<dbReference type="PANTHER" id="PTHR11811">
    <property type="entry name" value="6-PHOSPHOGLUCONATE DEHYDROGENASE"/>
    <property type="match status" value="1"/>
</dbReference>
<evidence type="ECO:0000256" key="7">
    <source>
        <dbReference type="RuleBase" id="RU000485"/>
    </source>
</evidence>
<dbReference type="SUPFAM" id="SSF48179">
    <property type="entry name" value="6-phosphogluconate dehydrogenase C-terminal domain-like"/>
    <property type="match status" value="1"/>
</dbReference>
<feature type="binding site" description="in other chain" evidence="6">
    <location>
        <position position="218"/>
    </location>
    <ligand>
        <name>substrate</name>
        <note>ligand shared between dimeric partners</note>
    </ligand>
</feature>
<keyword evidence="4 7" id="KW-0521">NADP</keyword>
<reference evidence="9 10" key="1">
    <citation type="journal article" date="2013" name="Genome Announc.">
        <title>Draft Genome Sequences of Two Pairs of Human Intestinal Bifidobacterium longum subsp. longum Strains, 44B and 1-6B and 35B and 2-2B, Consecutively Isolated from Two Children after a 5-Year Time Period.</title>
        <authorList>
            <person name="Shkoporov A.N."/>
            <person name="Efimov B.A."/>
            <person name="Khokhlova E.V."/>
            <person name="Chaplin A.V."/>
            <person name="Kafarskaya L.I."/>
            <person name="Durkin A.S."/>
            <person name="McCorrison J."/>
            <person name="Torralba M."/>
            <person name="Gillis M."/>
            <person name="Sutton G."/>
            <person name="Weibel D.B."/>
            <person name="Nelson K.E."/>
            <person name="Smeianov V.V."/>
        </authorList>
    </citation>
    <scope>NUCLEOTIDE SEQUENCE [LARGE SCALE GENOMIC DNA]</scope>
    <source>
        <strain evidence="9 10">1-6B</strain>
    </source>
</reference>
<dbReference type="PRINTS" id="PR00076">
    <property type="entry name" value="6PGDHDRGNASE"/>
</dbReference>
<evidence type="ECO:0000313" key="10">
    <source>
        <dbReference type="Proteomes" id="UP000006410"/>
    </source>
</evidence>
<dbReference type="InterPro" id="IPR013328">
    <property type="entry name" value="6PGD_dom2"/>
</dbReference>
<dbReference type="InterPro" id="IPR006113">
    <property type="entry name" value="6PGDH_Gnd/GntZ"/>
</dbReference>
<dbReference type="Pfam" id="PF03446">
    <property type="entry name" value="NAD_binding_2"/>
    <property type="match status" value="1"/>
</dbReference>
<feature type="binding site" description="in other chain" evidence="6">
    <location>
        <position position="288"/>
    </location>
    <ligand>
        <name>substrate</name>
        <note>ligand shared between dimeric partners</note>
    </ligand>
</feature>
<dbReference type="InterPro" id="IPR006183">
    <property type="entry name" value="Pgluconate_DH"/>
</dbReference>
<feature type="binding site" description="in other chain" evidence="6">
    <location>
        <begin position="213"/>
        <end position="214"/>
    </location>
    <ligand>
        <name>substrate</name>
        <note>ligand shared between dimeric partners</note>
    </ligand>
</feature>
<evidence type="ECO:0000256" key="2">
    <source>
        <dbReference type="ARBA" id="ARBA00023002"/>
    </source>
</evidence>
<comment type="function">
    <text evidence="4">Catalyzes the oxidative decarboxylation of 6-phosphogluconate to ribulose 5-phosphate and CO(2), with concomitant reduction of NADP to NADPH.</text>
</comment>
<dbReference type="AlphaFoldDB" id="A0AA87ICS3"/>
<evidence type="ECO:0000256" key="3">
    <source>
        <dbReference type="ARBA" id="ARBA00023064"/>
    </source>
</evidence>
<dbReference type="Pfam" id="PF00393">
    <property type="entry name" value="6PGD"/>
    <property type="match status" value="1"/>
</dbReference>
<comment type="caution">
    <text evidence="9">The sequence shown here is derived from an EMBL/GenBank/DDBJ whole genome shotgun (WGS) entry which is preliminary data.</text>
</comment>
<dbReference type="InterPro" id="IPR006115">
    <property type="entry name" value="6PGDH_NADP-bd"/>
</dbReference>
<dbReference type="SUPFAM" id="SSF51735">
    <property type="entry name" value="NAD(P)-binding Rossmann-fold domains"/>
    <property type="match status" value="1"/>
</dbReference>
<evidence type="ECO:0000256" key="1">
    <source>
        <dbReference type="ARBA" id="ARBA00008419"/>
    </source>
</evidence>
<dbReference type="Proteomes" id="UP000006410">
    <property type="component" value="Unassembled WGS sequence"/>
</dbReference>
<keyword evidence="3 7" id="KW-0311">Gluconate utilization</keyword>
<dbReference type="Gene3D" id="1.20.5.320">
    <property type="entry name" value="6-Phosphogluconate Dehydrogenase, domain 3"/>
    <property type="match status" value="1"/>
</dbReference>
<feature type="binding site" description="in other chain" evidence="6">
    <location>
        <position position="315"/>
    </location>
    <ligand>
        <name>substrate</name>
        <note>ligand shared between dimeric partners</note>
    </ligand>
</feature>
<dbReference type="FunFam" id="3.40.50.720:FF:000007">
    <property type="entry name" value="6-phosphogluconate dehydrogenase, decarboxylating"/>
    <property type="match status" value="1"/>
</dbReference>
<accession>A0AA87ICS3</accession>
<dbReference type="NCBIfam" id="NF006765">
    <property type="entry name" value="PRK09287.1"/>
    <property type="match status" value="1"/>
</dbReference>
<dbReference type="FunFam" id="1.10.1040.10:FF:000002">
    <property type="entry name" value="6-phosphogluconate dehydrogenase, decarboxylating"/>
    <property type="match status" value="1"/>
</dbReference>
<evidence type="ECO:0000313" key="9">
    <source>
        <dbReference type="EMBL" id="EIJ22587.1"/>
    </source>
</evidence>
<evidence type="ECO:0000256" key="5">
    <source>
        <dbReference type="PIRSR" id="PIRSR000109-1"/>
    </source>
</evidence>
<protein>
    <recommendedName>
        <fullName evidence="4 7">6-phosphogluconate dehydrogenase, decarboxylating</fullName>
        <ecNumber evidence="4 7">1.1.1.44</ecNumber>
    </recommendedName>
</protein>
<dbReference type="PIRSF" id="PIRSF000109">
    <property type="entry name" value="6PGD"/>
    <property type="match status" value="1"/>
</dbReference>
<feature type="active site" description="Proton acceptor" evidence="5">
    <location>
        <position position="210"/>
    </location>
</feature>
<dbReference type="NCBIfam" id="TIGR00873">
    <property type="entry name" value="gnd"/>
    <property type="match status" value="1"/>
</dbReference>
<comment type="subunit">
    <text evidence="4">Homodimer.</text>
</comment>
<proteinExistence type="inferred from homology"/>
<dbReference type="GO" id="GO:0050661">
    <property type="term" value="F:NADP binding"/>
    <property type="evidence" value="ECO:0007669"/>
    <property type="project" value="InterPro"/>
</dbReference>
<gene>
    <name evidence="9" type="primary">gnd</name>
    <name evidence="9" type="ORF">HMPREF1313_1131</name>
</gene>